<gene>
    <name evidence="1" type="ORF">OVS_02110</name>
</gene>
<reference evidence="1 2" key="1">
    <citation type="journal article" date="2014" name="Genome Announc.">
        <title>Complete Genome Sequence of Mycoplasma ovis Strain Michigan, a Hemoplasma of Sheep with Two Distinct 16S rRNA Genes.</title>
        <authorList>
            <person name="Deshuillers P.L."/>
            <person name="Santos A.P."/>
            <person name="do Nascimento N.C."/>
            <person name="Hampel J.A."/>
            <person name="Bergin I.L."/>
            <person name="Dyson M.C."/>
            <person name="Messick J.B."/>
        </authorList>
    </citation>
    <scope>NUCLEOTIDE SEQUENCE [LARGE SCALE GENOMIC DNA]</scope>
    <source>
        <strain evidence="1 2">Michigan</strain>
    </source>
</reference>
<keyword evidence="2" id="KW-1185">Reference proteome</keyword>
<dbReference type="EMBL" id="CP006935">
    <property type="protein sequence ID" value="AHC40284.1"/>
    <property type="molecule type" value="Genomic_DNA"/>
</dbReference>
<protein>
    <submittedName>
        <fullName evidence="1">Uncharacterized protein</fullName>
    </submittedName>
</protein>
<evidence type="ECO:0000313" key="1">
    <source>
        <dbReference type="EMBL" id="AHC40284.1"/>
    </source>
</evidence>
<dbReference type="Proteomes" id="UP000018745">
    <property type="component" value="Chromosome"/>
</dbReference>
<accession>A0ABM5P1E1</accession>
<proteinExistence type="predicted"/>
<organism evidence="1 2">
    <name type="scientific">Mycoplasma ovis str. Michigan</name>
    <dbReference type="NCBI Taxonomy" id="1415773"/>
    <lineage>
        <taxon>Bacteria</taxon>
        <taxon>Bacillati</taxon>
        <taxon>Mycoplasmatota</taxon>
        <taxon>Mollicutes</taxon>
        <taxon>Mycoplasmataceae</taxon>
        <taxon>Mycoplasma</taxon>
    </lineage>
</organism>
<evidence type="ECO:0000313" key="2">
    <source>
        <dbReference type="Proteomes" id="UP000018745"/>
    </source>
</evidence>
<name>A0ABM5P1E1_9MOLU</name>
<sequence>MKTFISTYVIGSEISKESNNLVPSNLKLSKSKRFNSGS</sequence>